<organism evidence="2">
    <name type="scientific">Aliarcobacter butzleri</name>
    <dbReference type="NCBI Taxonomy" id="28197"/>
    <lineage>
        <taxon>Bacteria</taxon>
        <taxon>Pseudomonadati</taxon>
        <taxon>Campylobacterota</taxon>
        <taxon>Epsilonproteobacteria</taxon>
        <taxon>Campylobacterales</taxon>
        <taxon>Arcobacteraceae</taxon>
        <taxon>Aliarcobacter</taxon>
    </lineage>
</organism>
<reference evidence="2" key="1">
    <citation type="journal article" date="2014" name="PLoS ONE">
        <title>Presence and analysis of plasmids in human and animal associated arcobacter species.</title>
        <authorList>
            <person name="Douidah L."/>
            <person name="De Zutter L."/>
            <person name="Van Nieuwerburgh F."/>
            <person name="Deforce D."/>
            <person name="Ingmer H."/>
            <person name="Vandenberg O."/>
            <person name="Van den Abeele A.M."/>
            <person name="Houf K."/>
        </authorList>
    </citation>
    <scope>NUCLEOTIDE SEQUENCE</scope>
    <source>
        <strain evidence="2">AC1166</strain>
        <plasmid evidence="2">AB-1166-LD</plasmid>
    </source>
</reference>
<protein>
    <submittedName>
        <fullName evidence="2">Uncharacterized protein</fullName>
    </submittedName>
</protein>
<sequence length="106" mass="12036">MSLFDKLNYIKYKLGIGKILIAIILIHILIILTNSIIVNQTVESIKNDAILINSGGMIRGGIQRAVKLTLEDKLNQNEIMKIDAIFENFSVNYKKFGSKHIMQDFL</sequence>
<feature type="transmembrane region" description="Helical" evidence="1">
    <location>
        <begin position="12"/>
        <end position="32"/>
    </location>
</feature>
<evidence type="ECO:0000313" key="2">
    <source>
        <dbReference type="EMBL" id="AHG28782.1"/>
    </source>
</evidence>
<keyword evidence="1" id="KW-1133">Transmembrane helix</keyword>
<keyword evidence="1" id="KW-0812">Transmembrane</keyword>
<dbReference type="AlphaFoldDB" id="W0M016"/>
<dbReference type="RefSeq" id="WP_032071924.1">
    <property type="nucleotide sequence ID" value="NC_025124.1"/>
</dbReference>
<name>W0M016_9BACT</name>
<geneLocation type="plasmid" evidence="2">
    <name>AB-1166-LD</name>
</geneLocation>
<evidence type="ECO:0000256" key="1">
    <source>
        <dbReference type="SAM" id="Phobius"/>
    </source>
</evidence>
<keyword evidence="1" id="KW-0472">Membrane</keyword>
<proteinExistence type="predicted"/>
<dbReference type="EMBL" id="KF740632">
    <property type="protein sequence ID" value="AHG28782.1"/>
    <property type="molecule type" value="Genomic_DNA"/>
</dbReference>
<accession>W0M016</accession>
<keyword evidence="2" id="KW-0614">Plasmid</keyword>